<evidence type="ECO:0000313" key="4">
    <source>
        <dbReference type="Proteomes" id="UP000258309"/>
    </source>
</evidence>
<evidence type="ECO:0000256" key="1">
    <source>
        <dbReference type="SAM" id="SignalP"/>
    </source>
</evidence>
<dbReference type="PANTHER" id="PTHR13593:SF116">
    <property type="entry name" value="PLC-LIKE PHOSPHODIESTERASE"/>
    <property type="match status" value="1"/>
</dbReference>
<keyword evidence="1" id="KW-0732">Signal</keyword>
<feature type="non-terminal residue" evidence="3">
    <location>
        <position position="1"/>
    </location>
</feature>
<keyword evidence="4" id="KW-1185">Reference proteome</keyword>
<dbReference type="SMART" id="SM00148">
    <property type="entry name" value="PLCXc"/>
    <property type="match status" value="1"/>
</dbReference>
<dbReference type="Gene3D" id="3.20.20.190">
    <property type="entry name" value="Phosphatidylinositol (PI) phosphodiesterase"/>
    <property type="match status" value="1"/>
</dbReference>
<evidence type="ECO:0000259" key="2">
    <source>
        <dbReference type="SMART" id="SM00148"/>
    </source>
</evidence>
<sequence length="400" mass="44573">MQFQFLSLSLALATSLMTGTQAAAIVPGRPVHATSLSSLALQKVLDDAAPIFGAYKNDQSYTATWMKKYPDSTRLYHMNIPGTHDSATWNYSQATQDALLHLTDLNDDVPAPASWYRCQDQPFINMLNGGIRAFDLRFAFDPTNSTIVFYHSQALQSETATINDVLYGFYYWLDNHPSETIFLSFMNEGSTARYAHFDATVQLAIFDALTDTVAQNYFVQTKGELVTLGEARGKITLLRRFNLDQLPPSYEAAMPGLHFNGSNWTDNDPDITLQYNSAKGLNAYIEDFYEMDSPIGSSATLNVAWKYNATTAHLLKATQQHPDSLFWSFASSEYTSNIPPNTPQIQALGNGTEITPLGGVNDRLVPFLRGLKGKRVGIVMFDFFEQPSNLIETFLSLQNP</sequence>
<dbReference type="PROSITE" id="PS50007">
    <property type="entry name" value="PIPLC_X_DOMAIN"/>
    <property type="match status" value="1"/>
</dbReference>
<dbReference type="OMA" id="GIVMFDF"/>
<dbReference type="InterPro" id="IPR051057">
    <property type="entry name" value="PI-PLC_domain"/>
</dbReference>
<dbReference type="SUPFAM" id="SSF51695">
    <property type="entry name" value="PLC-like phosphodiesterases"/>
    <property type="match status" value="1"/>
</dbReference>
<dbReference type="Proteomes" id="UP000258309">
    <property type="component" value="Unassembled WGS sequence"/>
</dbReference>
<dbReference type="EMBL" id="NCSJ02000161">
    <property type="protein sequence ID" value="RFU28502.1"/>
    <property type="molecule type" value="Genomic_DNA"/>
</dbReference>
<dbReference type="OrthoDB" id="1046782at2759"/>
<proteinExistence type="predicted"/>
<dbReference type="PANTHER" id="PTHR13593">
    <property type="match status" value="1"/>
</dbReference>
<dbReference type="GO" id="GO:0006629">
    <property type="term" value="P:lipid metabolic process"/>
    <property type="evidence" value="ECO:0007669"/>
    <property type="project" value="InterPro"/>
</dbReference>
<dbReference type="CDD" id="cd08586">
    <property type="entry name" value="PI-PLCc_BcPLC_like"/>
    <property type="match status" value="1"/>
</dbReference>
<dbReference type="InterPro" id="IPR017946">
    <property type="entry name" value="PLC-like_Pdiesterase_TIM-brl"/>
</dbReference>
<dbReference type="InterPro" id="IPR000909">
    <property type="entry name" value="PLipase_C_PInositol-sp_X_dom"/>
</dbReference>
<organism evidence="3 4">
    <name type="scientific">Scytalidium lignicola</name>
    <name type="common">Hyphomycete</name>
    <dbReference type="NCBI Taxonomy" id="5539"/>
    <lineage>
        <taxon>Eukaryota</taxon>
        <taxon>Fungi</taxon>
        <taxon>Dikarya</taxon>
        <taxon>Ascomycota</taxon>
        <taxon>Pezizomycotina</taxon>
        <taxon>Leotiomycetes</taxon>
        <taxon>Leotiomycetes incertae sedis</taxon>
        <taxon>Scytalidium</taxon>
    </lineage>
</organism>
<dbReference type="AlphaFoldDB" id="A0A3E2H5M1"/>
<feature type="signal peptide" evidence="1">
    <location>
        <begin position="1"/>
        <end position="22"/>
    </location>
</feature>
<feature type="chain" id="PRO_5017536982" description="Phosphatidylinositol-specific phospholipase C X domain-containing protein" evidence="1">
    <location>
        <begin position="23"/>
        <end position="400"/>
    </location>
</feature>
<name>A0A3E2H5M1_SCYLI</name>
<dbReference type="GO" id="GO:0008081">
    <property type="term" value="F:phosphoric diester hydrolase activity"/>
    <property type="evidence" value="ECO:0007669"/>
    <property type="project" value="InterPro"/>
</dbReference>
<gene>
    <name evidence="3" type="ORF">B7463_g7841</name>
</gene>
<dbReference type="Pfam" id="PF00388">
    <property type="entry name" value="PI-PLC-X"/>
    <property type="match status" value="1"/>
</dbReference>
<feature type="domain" description="Phosphatidylinositol-specific phospholipase C X" evidence="2">
    <location>
        <begin position="70"/>
        <end position="240"/>
    </location>
</feature>
<reference evidence="3 4" key="1">
    <citation type="submission" date="2018-05" db="EMBL/GenBank/DDBJ databases">
        <title>Draft genome sequence of Scytalidium lignicola DSM 105466, a ubiquitous saprotrophic fungus.</title>
        <authorList>
            <person name="Buettner E."/>
            <person name="Gebauer A.M."/>
            <person name="Hofrichter M."/>
            <person name="Liers C."/>
            <person name="Kellner H."/>
        </authorList>
    </citation>
    <scope>NUCLEOTIDE SEQUENCE [LARGE SCALE GENOMIC DNA]</scope>
    <source>
        <strain evidence="3 4">DSM 105466</strain>
    </source>
</reference>
<comment type="caution">
    <text evidence="3">The sequence shown here is derived from an EMBL/GenBank/DDBJ whole genome shotgun (WGS) entry which is preliminary data.</text>
</comment>
<evidence type="ECO:0000313" key="3">
    <source>
        <dbReference type="EMBL" id="RFU28502.1"/>
    </source>
</evidence>
<accession>A0A3E2H5M1</accession>
<protein>
    <recommendedName>
        <fullName evidence="2">Phosphatidylinositol-specific phospholipase C X domain-containing protein</fullName>
    </recommendedName>
</protein>
<feature type="non-terminal residue" evidence="3">
    <location>
        <position position="400"/>
    </location>
</feature>